<dbReference type="EMBL" id="OV121135">
    <property type="protein sequence ID" value="CAH0554893.1"/>
    <property type="molecule type" value="Genomic_DNA"/>
</dbReference>
<accession>A0A9P0FIF6</accession>
<evidence type="ECO:0000313" key="3">
    <source>
        <dbReference type="Proteomes" id="UP001154078"/>
    </source>
</evidence>
<dbReference type="AlphaFoldDB" id="A0A9P0FIF6"/>
<dbReference type="OrthoDB" id="6764091at2759"/>
<keyword evidence="3" id="KW-1185">Reference proteome</keyword>
<evidence type="ECO:0000313" key="2">
    <source>
        <dbReference type="EMBL" id="CAH0554893.1"/>
    </source>
</evidence>
<dbReference type="Proteomes" id="UP001154078">
    <property type="component" value="Chromosome 4"/>
</dbReference>
<feature type="region of interest" description="Disordered" evidence="1">
    <location>
        <begin position="81"/>
        <end position="105"/>
    </location>
</feature>
<evidence type="ECO:0000256" key="1">
    <source>
        <dbReference type="SAM" id="MobiDB-lite"/>
    </source>
</evidence>
<protein>
    <submittedName>
        <fullName evidence="2">Uncharacterized protein</fullName>
    </submittedName>
</protein>
<organism evidence="2 3">
    <name type="scientific">Brassicogethes aeneus</name>
    <name type="common">Rape pollen beetle</name>
    <name type="synonym">Meligethes aeneus</name>
    <dbReference type="NCBI Taxonomy" id="1431903"/>
    <lineage>
        <taxon>Eukaryota</taxon>
        <taxon>Metazoa</taxon>
        <taxon>Ecdysozoa</taxon>
        <taxon>Arthropoda</taxon>
        <taxon>Hexapoda</taxon>
        <taxon>Insecta</taxon>
        <taxon>Pterygota</taxon>
        <taxon>Neoptera</taxon>
        <taxon>Endopterygota</taxon>
        <taxon>Coleoptera</taxon>
        <taxon>Polyphaga</taxon>
        <taxon>Cucujiformia</taxon>
        <taxon>Nitidulidae</taxon>
        <taxon>Meligethinae</taxon>
        <taxon>Brassicogethes</taxon>
    </lineage>
</organism>
<gene>
    <name evidence="2" type="ORF">MELIAE_LOCUS6365</name>
</gene>
<sequence>MKLMWRWFQYSKNSAILTIMPGEHLDENQQRFLLNLVDYFQKELQHGGPLLPLNCIQERVANAFGISIRTVSNCLKRTAAKAPLAEDPQSETPPSSSKMKRADRKATFPYTPRKKWKTTDLPDPIKMQIRNEIHDMYATGKHVTLATLNEQLKLRDIVHISKTSLNILLQDIGFAFKKEGNRLMLMEHSTGDVFREDMDNSKKCEKVG</sequence>
<reference evidence="2" key="1">
    <citation type="submission" date="2021-12" db="EMBL/GenBank/DDBJ databases">
        <authorList>
            <person name="King R."/>
        </authorList>
    </citation>
    <scope>NUCLEOTIDE SEQUENCE</scope>
</reference>
<proteinExistence type="predicted"/>
<name>A0A9P0FIF6_BRAAE</name>